<reference evidence="1" key="1">
    <citation type="submission" date="2014-09" db="EMBL/GenBank/DDBJ databases">
        <authorList>
            <person name="Magalhaes I.L.F."/>
            <person name="Oliveira U."/>
            <person name="Santos F.R."/>
            <person name="Vidigal T.H.D.A."/>
            <person name="Brescovit A.D."/>
            <person name="Santos A.J."/>
        </authorList>
    </citation>
    <scope>NUCLEOTIDE SEQUENCE</scope>
    <source>
        <tissue evidence="1">Shoot tissue taken approximately 20 cm above the soil surface</tissue>
    </source>
</reference>
<dbReference type="EMBL" id="GBRH01188864">
    <property type="protein sequence ID" value="JAE09032.1"/>
    <property type="molecule type" value="Transcribed_RNA"/>
</dbReference>
<protein>
    <submittedName>
        <fullName evidence="1">TEL1</fullName>
    </submittedName>
</protein>
<sequence length="19" mass="2172">MGSSDKICFRSVETKAREQ</sequence>
<accession>A0A0A9F9M6</accession>
<organism evidence="1">
    <name type="scientific">Arundo donax</name>
    <name type="common">Giant reed</name>
    <name type="synonym">Donax arundinaceus</name>
    <dbReference type="NCBI Taxonomy" id="35708"/>
    <lineage>
        <taxon>Eukaryota</taxon>
        <taxon>Viridiplantae</taxon>
        <taxon>Streptophyta</taxon>
        <taxon>Embryophyta</taxon>
        <taxon>Tracheophyta</taxon>
        <taxon>Spermatophyta</taxon>
        <taxon>Magnoliopsida</taxon>
        <taxon>Liliopsida</taxon>
        <taxon>Poales</taxon>
        <taxon>Poaceae</taxon>
        <taxon>PACMAD clade</taxon>
        <taxon>Arundinoideae</taxon>
        <taxon>Arundineae</taxon>
        <taxon>Arundo</taxon>
    </lineage>
</organism>
<name>A0A0A9F9M6_ARUDO</name>
<evidence type="ECO:0000313" key="1">
    <source>
        <dbReference type="EMBL" id="JAE09032.1"/>
    </source>
</evidence>
<proteinExistence type="predicted"/>
<reference evidence="1" key="2">
    <citation type="journal article" date="2015" name="Data Brief">
        <title>Shoot transcriptome of the giant reed, Arundo donax.</title>
        <authorList>
            <person name="Barrero R.A."/>
            <person name="Guerrero F.D."/>
            <person name="Moolhuijzen P."/>
            <person name="Goolsby J.A."/>
            <person name="Tidwell J."/>
            <person name="Bellgard S.E."/>
            <person name="Bellgard M.I."/>
        </authorList>
    </citation>
    <scope>NUCLEOTIDE SEQUENCE</scope>
    <source>
        <tissue evidence="1">Shoot tissue taken approximately 20 cm above the soil surface</tissue>
    </source>
</reference>
<dbReference type="AlphaFoldDB" id="A0A0A9F9M6"/>